<dbReference type="EMBL" id="QQWE01000008">
    <property type="protein sequence ID" value="REJ53496.1"/>
    <property type="molecule type" value="Genomic_DNA"/>
</dbReference>
<accession>A0A3E0M1L5</accession>
<proteinExistence type="predicted"/>
<comment type="caution">
    <text evidence="1">The sequence shown here is derived from an EMBL/GenBank/DDBJ whole genome shotgun (WGS) entry which is preliminary data.</text>
</comment>
<gene>
    <name evidence="1" type="ORF">DWQ56_21885</name>
</gene>
<dbReference type="Proteomes" id="UP000256301">
    <property type="component" value="Unassembled WGS sequence"/>
</dbReference>
<evidence type="ECO:0000313" key="2">
    <source>
        <dbReference type="Proteomes" id="UP000256301"/>
    </source>
</evidence>
<dbReference type="AlphaFoldDB" id="A0A3E0M1L5"/>
<protein>
    <recommendedName>
        <fullName evidence="3">Nif11-like leader peptide family natural product</fullName>
    </recommendedName>
</protein>
<reference evidence="1 2" key="1">
    <citation type="submission" date="2017-08" db="EMBL/GenBank/DDBJ databases">
        <title>Functional genomic and metabolic studies of the symbiotic interactions of six Microcystis-dominated communities.</title>
        <authorList>
            <person name="Li Q."/>
            <person name="Lin F."/>
        </authorList>
    </citation>
    <scope>NUCLEOTIDE SEQUENCE [LARGE SCALE GENOMIC DNA]</scope>
    <source>
        <strain evidence="1">DA14</strain>
    </source>
</reference>
<evidence type="ECO:0000313" key="1">
    <source>
        <dbReference type="EMBL" id="REJ53496.1"/>
    </source>
</evidence>
<organism evidence="1 2">
    <name type="scientific">Microcystis aeruginosa DA14</name>
    <dbReference type="NCBI Taxonomy" id="1987506"/>
    <lineage>
        <taxon>Bacteria</taxon>
        <taxon>Bacillati</taxon>
        <taxon>Cyanobacteriota</taxon>
        <taxon>Cyanophyceae</taxon>
        <taxon>Oscillatoriophycideae</taxon>
        <taxon>Chroococcales</taxon>
        <taxon>Microcystaceae</taxon>
        <taxon>Microcystis</taxon>
    </lineage>
</organism>
<evidence type="ECO:0008006" key="3">
    <source>
        <dbReference type="Google" id="ProtNLM"/>
    </source>
</evidence>
<name>A0A3E0M1L5_MICAE</name>
<sequence length="70" mass="7248">MSSQNLKSFLAGVATDSQKLKAFKSGPESAMKSAGLPDEHIKAVLSGDPQEIANQVGPIVAGDTIIILIL</sequence>